<accession>A0A6I4IFH2</accession>
<organism evidence="2 3">
    <name type="scientific">Flavobacterium profundi</name>
    <dbReference type="NCBI Taxonomy" id="1774945"/>
    <lineage>
        <taxon>Bacteria</taxon>
        <taxon>Pseudomonadati</taxon>
        <taxon>Bacteroidota</taxon>
        <taxon>Flavobacteriia</taxon>
        <taxon>Flavobacteriales</taxon>
        <taxon>Flavobacteriaceae</taxon>
        <taxon>Flavobacterium</taxon>
    </lineage>
</organism>
<evidence type="ECO:0000313" key="2">
    <source>
        <dbReference type="EMBL" id="MVO08374.1"/>
    </source>
</evidence>
<dbReference type="EMBL" id="WQLW01000002">
    <property type="protein sequence ID" value="MVO08374.1"/>
    <property type="molecule type" value="Genomic_DNA"/>
</dbReference>
<dbReference type="GO" id="GO:0008236">
    <property type="term" value="F:serine-type peptidase activity"/>
    <property type="evidence" value="ECO:0007669"/>
    <property type="project" value="InterPro"/>
</dbReference>
<dbReference type="GO" id="GO:0006508">
    <property type="term" value="P:proteolysis"/>
    <property type="evidence" value="ECO:0007669"/>
    <property type="project" value="InterPro"/>
</dbReference>
<evidence type="ECO:0000259" key="1">
    <source>
        <dbReference type="Pfam" id="PF03572"/>
    </source>
</evidence>
<gene>
    <name evidence="2" type="ORF">GOQ30_04245</name>
</gene>
<keyword evidence="3" id="KW-1185">Reference proteome</keyword>
<name>A0A6I4IFH2_9FLAO</name>
<dbReference type="Pfam" id="PF03572">
    <property type="entry name" value="Peptidase_S41"/>
    <property type="match status" value="1"/>
</dbReference>
<dbReference type="Proteomes" id="UP000431264">
    <property type="component" value="Unassembled WGS sequence"/>
</dbReference>
<dbReference type="RefSeq" id="WP_140996765.1">
    <property type="nucleotide sequence ID" value="NZ_VDCZ01000002.1"/>
</dbReference>
<reference evidence="3" key="1">
    <citation type="submission" date="2019-05" db="EMBL/GenBank/DDBJ databases">
        <title>Flavobacterium profundi sp. nov., isolated from a deep-sea seamount.</title>
        <authorList>
            <person name="Zhang D.-C."/>
        </authorList>
    </citation>
    <scope>NUCLEOTIDE SEQUENCE [LARGE SCALE GENOMIC DNA]</scope>
    <source>
        <strain evidence="3">TP390</strain>
    </source>
</reference>
<feature type="domain" description="Tail specific protease" evidence="1">
    <location>
        <begin position="253"/>
        <end position="477"/>
    </location>
</feature>
<dbReference type="Gene3D" id="3.90.226.10">
    <property type="entry name" value="2-enoyl-CoA Hydratase, Chain A, domain 1"/>
    <property type="match status" value="1"/>
</dbReference>
<dbReference type="SUPFAM" id="SSF52096">
    <property type="entry name" value="ClpP/crotonase"/>
    <property type="match status" value="1"/>
</dbReference>
<evidence type="ECO:0000313" key="3">
    <source>
        <dbReference type="Proteomes" id="UP000431264"/>
    </source>
</evidence>
<dbReference type="InterPro" id="IPR029045">
    <property type="entry name" value="ClpP/crotonase-like_dom_sf"/>
</dbReference>
<protein>
    <submittedName>
        <fullName evidence="2">Peptidase</fullName>
    </submittedName>
</protein>
<comment type="caution">
    <text evidence="2">The sequence shown here is derived from an EMBL/GenBank/DDBJ whole genome shotgun (WGS) entry which is preliminary data.</text>
</comment>
<dbReference type="InterPro" id="IPR005151">
    <property type="entry name" value="Tail-specific_protease"/>
</dbReference>
<sequence>MKITPTLIVLFFISFFSNSQSIDDPLSQVKMKQDFEIFKQISRSANSGLYKYRTKEQIDSIYNWGNLQIEKLTTFRDFFNLICTISDFEGSVHNTISLPKKYFENLKNETYGYFPFPIKWIEGKWLVNIDDKEIPVGAEIISINSIPISEIIPNLYKYYSTDGVNITGKRIGLRTSFSKYYRLHYGLSKTFTVSYLNPTSKLLETKVIVGVGNKKYYENFNKIHSLPLDKFYYYNLKENQKYNYKQLNSTTSILTIHTFRMGNESTNEHQKYKQFLDSIFVTINTNGIKNLIVDVRNNGGGTDPNDLITYSYLTNRTFQENKEAWIQFKKIPLIKYYNIGIPKFIRPFVVGKYNKEFQNEFPIEKDGKFYQDEKSNDHKTWYPNKNAFTGTIYLLISPAIASAGSLFAAMLSGNENTTTVGEETMGGYYGHNGHTPLEYKLPKSKIIMEFSVVNLEQDVPKKENHQYNSGIIPDYEVTQNKEDFLNNIDTQMNFTLELIEKN</sequence>
<proteinExistence type="predicted"/>
<dbReference type="AlphaFoldDB" id="A0A6I4IFH2"/>
<dbReference type="OrthoDB" id="5480566at2"/>